<evidence type="ECO:0000256" key="1">
    <source>
        <dbReference type="SAM" id="Phobius"/>
    </source>
</evidence>
<proteinExistence type="predicted"/>
<dbReference type="SUPFAM" id="SSF103481">
    <property type="entry name" value="Multidrug resistance efflux transporter EmrE"/>
    <property type="match status" value="1"/>
</dbReference>
<reference evidence="3 4" key="1">
    <citation type="journal article" date="2015" name="Nature">
        <title>rRNA introns, odd ribosomes, and small enigmatic genomes across a large radiation of phyla.</title>
        <authorList>
            <person name="Brown C.T."/>
            <person name="Hug L.A."/>
            <person name="Thomas B.C."/>
            <person name="Sharon I."/>
            <person name="Castelle C.J."/>
            <person name="Singh A."/>
            <person name="Wilkins M.J."/>
            <person name="Williams K.H."/>
            <person name="Banfield J.F."/>
        </authorList>
    </citation>
    <scope>NUCLEOTIDE SEQUENCE [LARGE SCALE GENOMIC DNA]</scope>
</reference>
<dbReference type="GO" id="GO:0016020">
    <property type="term" value="C:membrane"/>
    <property type="evidence" value="ECO:0007669"/>
    <property type="project" value="InterPro"/>
</dbReference>
<dbReference type="EMBL" id="LBTN01000011">
    <property type="protein sequence ID" value="KKQ40884.1"/>
    <property type="molecule type" value="Genomic_DNA"/>
</dbReference>
<gene>
    <name evidence="3" type="ORF">US58_C0011G0011</name>
</gene>
<feature type="transmembrane region" description="Helical" evidence="1">
    <location>
        <begin position="117"/>
        <end position="135"/>
    </location>
</feature>
<name>A0A0G0JVF6_9BACT</name>
<keyword evidence="1" id="KW-1133">Transmembrane helix</keyword>
<sequence length="300" mass="33080">MSLLLAIIGYILAAIVNIFDKFILSEKKVSPAVFVFYTTIFVLPILLLVPFGVAFPVSTKDWLIALASGLFFGLGLWTMYRAILFSEISHVGPLIGGTVPIAVLFFSNLFLGEYLTNHQLLAVSFLIVGTLIVAAEQSKTHHGWHKGIWWGVVAGLFFALSHVAAKYSYDAYGFYSGFVWTRGALGLVGMFLLLSPSVRAEIFSRKKKTIHQPRINNLVFVLVNKILGVISVLFIQYAIALGSVSIVNALSGVQYACLIILVFLFSRFRPKIFKELYTRGEIIQEVSAIVIIAIGLGLLL</sequence>
<dbReference type="AlphaFoldDB" id="A0A0G0JVF6"/>
<keyword evidence="1" id="KW-0812">Transmembrane</keyword>
<accession>A0A0G0JVF6</accession>
<evidence type="ECO:0000259" key="2">
    <source>
        <dbReference type="Pfam" id="PF00892"/>
    </source>
</evidence>
<feature type="transmembrane region" description="Helical" evidence="1">
    <location>
        <begin position="245"/>
        <end position="265"/>
    </location>
</feature>
<evidence type="ECO:0000313" key="3">
    <source>
        <dbReference type="EMBL" id="KKQ40884.1"/>
    </source>
</evidence>
<comment type="caution">
    <text evidence="3">The sequence shown here is derived from an EMBL/GenBank/DDBJ whole genome shotgun (WGS) entry which is preliminary data.</text>
</comment>
<dbReference type="InterPro" id="IPR037185">
    <property type="entry name" value="EmrE-like"/>
</dbReference>
<dbReference type="Pfam" id="PF00892">
    <property type="entry name" value="EamA"/>
    <property type="match status" value="1"/>
</dbReference>
<feature type="transmembrane region" description="Helical" evidence="1">
    <location>
        <begin position="215"/>
        <end position="239"/>
    </location>
</feature>
<dbReference type="Proteomes" id="UP000034333">
    <property type="component" value="Unassembled WGS sequence"/>
</dbReference>
<keyword evidence="1" id="KW-0472">Membrane</keyword>
<evidence type="ECO:0000313" key="4">
    <source>
        <dbReference type="Proteomes" id="UP000034333"/>
    </source>
</evidence>
<protein>
    <recommendedName>
        <fullName evidence="2">EamA domain-containing protein</fullName>
    </recommendedName>
</protein>
<dbReference type="InterPro" id="IPR000620">
    <property type="entry name" value="EamA_dom"/>
</dbReference>
<feature type="transmembrane region" description="Helical" evidence="1">
    <location>
        <begin position="92"/>
        <end position="111"/>
    </location>
</feature>
<feature type="transmembrane region" description="Helical" evidence="1">
    <location>
        <begin position="6"/>
        <end position="24"/>
    </location>
</feature>
<feature type="transmembrane region" description="Helical" evidence="1">
    <location>
        <begin position="31"/>
        <end position="56"/>
    </location>
</feature>
<feature type="domain" description="EamA" evidence="2">
    <location>
        <begin position="3"/>
        <end position="133"/>
    </location>
</feature>
<feature type="transmembrane region" description="Helical" evidence="1">
    <location>
        <begin position="147"/>
        <end position="165"/>
    </location>
</feature>
<dbReference type="STRING" id="1619036.US58_C0011G0011"/>
<feature type="transmembrane region" description="Helical" evidence="1">
    <location>
        <begin position="171"/>
        <end position="194"/>
    </location>
</feature>
<organism evidence="3 4">
    <name type="scientific">Candidatus Magasanikbacteria bacterium GW2011_GWA2_37_8</name>
    <dbReference type="NCBI Taxonomy" id="1619036"/>
    <lineage>
        <taxon>Bacteria</taxon>
        <taxon>Candidatus Magasanikiibacteriota</taxon>
    </lineage>
</organism>
<feature type="transmembrane region" description="Helical" evidence="1">
    <location>
        <begin position="62"/>
        <end position="80"/>
    </location>
</feature>